<protein>
    <submittedName>
        <fullName evidence="1">Uncharacterized protein</fullName>
    </submittedName>
</protein>
<comment type="caution">
    <text evidence="1">The sequence shown here is derived from an EMBL/GenBank/DDBJ whole genome shotgun (WGS) entry which is preliminary data.</text>
</comment>
<keyword evidence="2" id="KW-1185">Reference proteome</keyword>
<dbReference type="EMBL" id="JBFOLJ010000005">
    <property type="protein sequence ID" value="KAL2538293.1"/>
    <property type="molecule type" value="Genomic_DNA"/>
</dbReference>
<evidence type="ECO:0000313" key="2">
    <source>
        <dbReference type="Proteomes" id="UP001604277"/>
    </source>
</evidence>
<name>A0ABD1VNS0_9LAMI</name>
<organism evidence="1 2">
    <name type="scientific">Forsythia ovata</name>
    <dbReference type="NCBI Taxonomy" id="205694"/>
    <lineage>
        <taxon>Eukaryota</taxon>
        <taxon>Viridiplantae</taxon>
        <taxon>Streptophyta</taxon>
        <taxon>Embryophyta</taxon>
        <taxon>Tracheophyta</taxon>
        <taxon>Spermatophyta</taxon>
        <taxon>Magnoliopsida</taxon>
        <taxon>eudicotyledons</taxon>
        <taxon>Gunneridae</taxon>
        <taxon>Pentapetalae</taxon>
        <taxon>asterids</taxon>
        <taxon>lamiids</taxon>
        <taxon>Lamiales</taxon>
        <taxon>Oleaceae</taxon>
        <taxon>Forsythieae</taxon>
        <taxon>Forsythia</taxon>
    </lineage>
</organism>
<dbReference type="Proteomes" id="UP001604277">
    <property type="component" value="Unassembled WGS sequence"/>
</dbReference>
<evidence type="ECO:0000313" key="1">
    <source>
        <dbReference type="EMBL" id="KAL2538293.1"/>
    </source>
</evidence>
<proteinExistence type="predicted"/>
<gene>
    <name evidence="1" type="ORF">Fot_19684</name>
</gene>
<sequence>MFSLYLLTLNWFSHRRNKSGRTPPVGRRRLSVRALQFPTARKHFLKGEQKMVCANFLTIFGIACNYGGSRFVKELHIYIQWKFGVSFWTHTGTDRRPLLFVAGECIFCRRPKWEKKSDPTFIFSGQCENKTQSPDSFQHHFNDIQCNFHDSTNLAKSTMEEPPSLIAA</sequence>
<accession>A0ABD1VNS0</accession>
<reference evidence="2" key="1">
    <citation type="submission" date="2024-07" db="EMBL/GenBank/DDBJ databases">
        <title>Two chromosome-level genome assemblies of Korean endemic species Abeliophyllum distichum and Forsythia ovata (Oleaceae).</title>
        <authorList>
            <person name="Jang H."/>
        </authorList>
    </citation>
    <scope>NUCLEOTIDE SEQUENCE [LARGE SCALE GENOMIC DNA]</scope>
</reference>
<dbReference type="AlphaFoldDB" id="A0ABD1VNS0"/>